<dbReference type="GO" id="GO:0005737">
    <property type="term" value="C:cytoplasm"/>
    <property type="evidence" value="ECO:0007669"/>
    <property type="project" value="TreeGrafter"/>
</dbReference>
<comment type="caution">
    <text evidence="7">The sequence shown here is derived from an EMBL/GenBank/DDBJ whole genome shotgun (WGS) entry which is preliminary data.</text>
</comment>
<evidence type="ECO:0000313" key="7">
    <source>
        <dbReference type="EMBL" id="MST99500.1"/>
    </source>
</evidence>
<name>A0A844G6H5_9BACT</name>
<dbReference type="GO" id="GO:0071269">
    <property type="term" value="P:L-homocysteine biosynthetic process"/>
    <property type="evidence" value="ECO:0007669"/>
    <property type="project" value="TreeGrafter"/>
</dbReference>
<evidence type="ECO:0000256" key="4">
    <source>
        <dbReference type="ARBA" id="ARBA00022898"/>
    </source>
</evidence>
<dbReference type="CDD" id="cd00614">
    <property type="entry name" value="CGS_like"/>
    <property type="match status" value="1"/>
</dbReference>
<dbReference type="AlphaFoldDB" id="A0A844G6H5"/>
<dbReference type="PANTHER" id="PTHR43797">
    <property type="entry name" value="HOMOCYSTEINE/CYSTEINE SYNTHASE"/>
    <property type="match status" value="1"/>
</dbReference>
<dbReference type="PANTHER" id="PTHR43797:SF2">
    <property type="entry name" value="HOMOCYSTEINE_CYSTEINE SYNTHASE"/>
    <property type="match status" value="1"/>
</dbReference>
<dbReference type="GO" id="GO:0006535">
    <property type="term" value="P:cysteine biosynthetic process from serine"/>
    <property type="evidence" value="ECO:0007669"/>
    <property type="project" value="TreeGrafter"/>
</dbReference>
<dbReference type="PIRSF" id="PIRSF001434">
    <property type="entry name" value="CGS"/>
    <property type="match status" value="1"/>
</dbReference>
<feature type="modified residue" description="N6-(pyridoxal phosphate)lysine" evidence="5">
    <location>
        <position position="209"/>
    </location>
</feature>
<keyword evidence="8" id="KW-1185">Reference proteome</keyword>
<dbReference type="InterPro" id="IPR015424">
    <property type="entry name" value="PyrdxlP-dep_Trfase"/>
</dbReference>
<protein>
    <submittedName>
        <fullName evidence="7">O-acetylhomoserine aminocarboxypropyltransferase/cysteine synthase</fullName>
    </submittedName>
</protein>
<dbReference type="Gene3D" id="3.90.1150.10">
    <property type="entry name" value="Aspartate Aminotransferase, domain 1"/>
    <property type="match status" value="1"/>
</dbReference>
<accession>A0A844G6H5</accession>
<proteinExistence type="inferred from homology"/>
<evidence type="ECO:0000256" key="2">
    <source>
        <dbReference type="ARBA" id="ARBA00009077"/>
    </source>
</evidence>
<reference evidence="7 8" key="1">
    <citation type="submission" date="2019-08" db="EMBL/GenBank/DDBJ databases">
        <title>In-depth cultivation of the pig gut microbiome towards novel bacterial diversity and tailored functional studies.</title>
        <authorList>
            <person name="Wylensek D."/>
            <person name="Hitch T.C.A."/>
            <person name="Clavel T."/>
        </authorList>
    </citation>
    <scope>NUCLEOTIDE SEQUENCE [LARGE SCALE GENOMIC DNA]</scope>
    <source>
        <strain evidence="7 8">BBE-744-WT-12</strain>
    </source>
</reference>
<dbReference type="SUPFAM" id="SSF53383">
    <property type="entry name" value="PLP-dependent transferases"/>
    <property type="match status" value="1"/>
</dbReference>
<dbReference type="NCBIfam" id="TIGR01326">
    <property type="entry name" value="OAH_OAS_sulfhy"/>
    <property type="match status" value="1"/>
</dbReference>
<dbReference type="InterPro" id="IPR000277">
    <property type="entry name" value="Cys/Met-Metab_PyrdxlP-dep_enz"/>
</dbReference>
<evidence type="ECO:0000256" key="5">
    <source>
        <dbReference type="PIRSR" id="PIRSR001434-2"/>
    </source>
</evidence>
<dbReference type="InterPro" id="IPR015421">
    <property type="entry name" value="PyrdxlP-dep_Trfase_major"/>
</dbReference>
<comment type="cofactor">
    <cofactor evidence="1 6">
        <name>pyridoxal 5'-phosphate</name>
        <dbReference type="ChEBI" id="CHEBI:597326"/>
    </cofactor>
</comment>
<keyword evidence="3 7" id="KW-0808">Transferase</keyword>
<evidence type="ECO:0000256" key="6">
    <source>
        <dbReference type="RuleBase" id="RU362118"/>
    </source>
</evidence>
<comment type="similarity">
    <text evidence="2 6">Belongs to the trans-sulfuration enzymes family.</text>
</comment>
<dbReference type="EMBL" id="VUNS01000038">
    <property type="protein sequence ID" value="MST99500.1"/>
    <property type="molecule type" value="Genomic_DNA"/>
</dbReference>
<dbReference type="InterPro" id="IPR006235">
    <property type="entry name" value="OAc-hSer/O-AcSer_sulfhydrylase"/>
</dbReference>
<sequence>MNNRNYHIETLALHAGQEIEPATRARAVPVYRTTAYNFKSSQHGADLFALREPGNIYARLMNPTNDVLEKRLAQLDGGAAALTLSSGTAAIYFAVTNILRQGDELVSANNLYGGTFTQFDAILPQQGITVRFAPVNDFAATEAAINEKTRALYIETVGNPALDVADIEGYATIAKKHHLPLIVDATFTPPTLLRPIEHGANIVIHSLSKWIGGHGTGIGGVVVDAGNFDWTDPKFSLYNEPDRGYHGLRFAHDLGELNPLAFIPRLRTVGLRNQGPTLAPDAAWLFLQGVESLPLRMERHSSNARKVAEFLKHHPKVAWVRYPGLSGDPSHELAQKYLPDGAGGMVVFGVRGGSAEGIKLVDNIGLFSILANVGDAKSLIIHPASTTHSQLSDEDQRKAGLTPELVRLSIGLEHVDDIIAALDDALILI</sequence>
<dbReference type="InterPro" id="IPR015422">
    <property type="entry name" value="PyrdxlP-dep_Trfase_small"/>
</dbReference>
<dbReference type="Pfam" id="PF01053">
    <property type="entry name" value="Cys_Met_Meta_PP"/>
    <property type="match status" value="1"/>
</dbReference>
<dbReference type="Proteomes" id="UP000435649">
    <property type="component" value="Unassembled WGS sequence"/>
</dbReference>
<dbReference type="GO" id="GO:0003961">
    <property type="term" value="F:O-acetylhomoserine aminocarboxypropyltransferase activity"/>
    <property type="evidence" value="ECO:0007669"/>
    <property type="project" value="TreeGrafter"/>
</dbReference>
<evidence type="ECO:0000313" key="8">
    <source>
        <dbReference type="Proteomes" id="UP000435649"/>
    </source>
</evidence>
<dbReference type="FunFam" id="3.40.640.10:FF:000035">
    <property type="entry name" value="O-succinylhomoserine sulfhydrylase"/>
    <property type="match status" value="1"/>
</dbReference>
<dbReference type="GO" id="GO:0004124">
    <property type="term" value="F:cysteine synthase activity"/>
    <property type="evidence" value="ECO:0007669"/>
    <property type="project" value="TreeGrafter"/>
</dbReference>
<dbReference type="GO" id="GO:0019346">
    <property type="term" value="P:transsulfuration"/>
    <property type="evidence" value="ECO:0007669"/>
    <property type="project" value="InterPro"/>
</dbReference>
<gene>
    <name evidence="7" type="ORF">FYJ85_20950</name>
</gene>
<dbReference type="Gene3D" id="3.40.640.10">
    <property type="entry name" value="Type I PLP-dependent aspartate aminotransferase-like (Major domain)"/>
    <property type="match status" value="1"/>
</dbReference>
<dbReference type="GO" id="GO:0030170">
    <property type="term" value="F:pyridoxal phosphate binding"/>
    <property type="evidence" value="ECO:0007669"/>
    <property type="project" value="InterPro"/>
</dbReference>
<dbReference type="RefSeq" id="WP_154420675.1">
    <property type="nucleotide sequence ID" value="NZ_VUNS01000038.1"/>
</dbReference>
<keyword evidence="4 5" id="KW-0663">Pyridoxal phosphate</keyword>
<evidence type="ECO:0000256" key="3">
    <source>
        <dbReference type="ARBA" id="ARBA00022679"/>
    </source>
</evidence>
<organism evidence="7 8">
    <name type="scientific">Victivallis lenta</name>
    <dbReference type="NCBI Taxonomy" id="2606640"/>
    <lineage>
        <taxon>Bacteria</taxon>
        <taxon>Pseudomonadati</taxon>
        <taxon>Lentisphaerota</taxon>
        <taxon>Lentisphaeria</taxon>
        <taxon>Victivallales</taxon>
        <taxon>Victivallaceae</taxon>
        <taxon>Victivallis</taxon>
    </lineage>
</organism>
<evidence type="ECO:0000256" key="1">
    <source>
        <dbReference type="ARBA" id="ARBA00001933"/>
    </source>
</evidence>